<evidence type="ECO:0000259" key="1">
    <source>
        <dbReference type="Pfam" id="PF08484"/>
    </source>
</evidence>
<dbReference type="AlphaFoldDB" id="A0A3N6RZV1"/>
<sequence length="157" mass="18162">MRKKKDVYETFEGQFLCLEAVPATTSAKEESKIISEVENISDGAVKFNHLFNQLINKWQQKFDEITKKHQKVVVWGAGSKGVTFLNLLKEYNDIEYVVDLNSRKQGMYIAGAAQKIVSPEFLKDYQPEIIIIMNPIYEQEIRQLTYHLGLKSEFILV</sequence>
<dbReference type="Proteomes" id="UP000269154">
    <property type="component" value="Unassembled WGS sequence"/>
</dbReference>
<proteinExistence type="predicted"/>
<name>A0A3N6RZV1_9CYAN</name>
<dbReference type="InterPro" id="IPR013691">
    <property type="entry name" value="MeTrfase_14"/>
</dbReference>
<dbReference type="EMBL" id="RCBY01000004">
    <property type="protein sequence ID" value="RQH56544.1"/>
    <property type="molecule type" value="Genomic_DNA"/>
</dbReference>
<protein>
    <recommendedName>
        <fullName evidence="1">C-methyltransferase domain-containing protein</fullName>
    </recommendedName>
</protein>
<accession>A0A3N6RZV1</accession>
<comment type="caution">
    <text evidence="2">The sequence shown here is derived from an EMBL/GenBank/DDBJ whole genome shotgun (WGS) entry which is preliminary data.</text>
</comment>
<dbReference type="Gene3D" id="3.40.50.720">
    <property type="entry name" value="NAD(P)-binding Rossmann-like Domain"/>
    <property type="match status" value="1"/>
</dbReference>
<reference evidence="2 3" key="1">
    <citation type="journal article" date="2018" name="ACS Chem. Biol.">
        <title>Ketoreductase domain dysfunction expands chemodiversity: malyngamide biosynthesis in the cyanobacterium Okeania hirsuta.</title>
        <authorList>
            <person name="Moss N.A."/>
            <person name="Leao T."/>
            <person name="Rankin M."/>
            <person name="McCullough T.M."/>
            <person name="Qu P."/>
            <person name="Korobeynikov A."/>
            <person name="Smith J.L."/>
            <person name="Gerwick L."/>
            <person name="Gerwick W.H."/>
        </authorList>
    </citation>
    <scope>NUCLEOTIDE SEQUENCE [LARGE SCALE GENOMIC DNA]</scope>
    <source>
        <strain evidence="2 3">PAB10Feb10-1</strain>
    </source>
</reference>
<organism evidence="2 3">
    <name type="scientific">Okeania hirsuta</name>
    <dbReference type="NCBI Taxonomy" id="1458930"/>
    <lineage>
        <taxon>Bacteria</taxon>
        <taxon>Bacillati</taxon>
        <taxon>Cyanobacteriota</taxon>
        <taxon>Cyanophyceae</taxon>
        <taxon>Oscillatoriophycideae</taxon>
        <taxon>Oscillatoriales</taxon>
        <taxon>Microcoleaceae</taxon>
        <taxon>Okeania</taxon>
    </lineage>
</organism>
<dbReference type="Pfam" id="PF08484">
    <property type="entry name" value="Methyltransf_14"/>
    <property type="match status" value="1"/>
</dbReference>
<dbReference type="OrthoDB" id="9787662at2"/>
<evidence type="ECO:0000313" key="3">
    <source>
        <dbReference type="Proteomes" id="UP000269154"/>
    </source>
</evidence>
<evidence type="ECO:0000313" key="2">
    <source>
        <dbReference type="EMBL" id="RQH56544.1"/>
    </source>
</evidence>
<gene>
    <name evidence="2" type="ORF">D5R40_01505</name>
</gene>
<feature type="domain" description="C-methyltransferase" evidence="1">
    <location>
        <begin position="46"/>
        <end position="145"/>
    </location>
</feature>
<keyword evidence="3" id="KW-1185">Reference proteome</keyword>